<comment type="similarity">
    <text evidence="4 17">Belongs to the MurCDEF family.</text>
</comment>
<accession>A0A0A2TT51</accession>
<evidence type="ECO:0000256" key="3">
    <source>
        <dbReference type="ARBA" id="ARBA00004752"/>
    </source>
</evidence>
<keyword evidence="10 17" id="KW-0067">ATP-binding</keyword>
<keyword evidence="9 17" id="KW-0547">Nucleotide-binding</keyword>
<evidence type="ECO:0000256" key="17">
    <source>
        <dbReference type="HAMAP-Rule" id="MF_00639"/>
    </source>
</evidence>
<dbReference type="EMBL" id="AVBF01000030">
    <property type="protein sequence ID" value="KGP72430.1"/>
    <property type="molecule type" value="Genomic_DNA"/>
</dbReference>
<evidence type="ECO:0000256" key="14">
    <source>
        <dbReference type="ARBA" id="ARBA00030398"/>
    </source>
</evidence>
<dbReference type="Gene3D" id="3.90.190.20">
    <property type="entry name" value="Mur ligase, C-terminal domain"/>
    <property type="match status" value="1"/>
</dbReference>
<dbReference type="Proteomes" id="UP000030147">
    <property type="component" value="Unassembled WGS sequence"/>
</dbReference>
<keyword evidence="17 18" id="KW-0131">Cell cycle</keyword>
<keyword evidence="11 17" id="KW-0133">Cell shape</keyword>
<dbReference type="GO" id="GO:0051301">
    <property type="term" value="P:cell division"/>
    <property type="evidence" value="ECO:0007669"/>
    <property type="project" value="UniProtKB-KW"/>
</dbReference>
<evidence type="ECO:0000256" key="11">
    <source>
        <dbReference type="ARBA" id="ARBA00022960"/>
    </source>
</evidence>
<name>A0A0A2TT51_9BACI</name>
<evidence type="ECO:0000256" key="1">
    <source>
        <dbReference type="ARBA" id="ARBA00002734"/>
    </source>
</evidence>
<feature type="binding site" evidence="17">
    <location>
        <begin position="118"/>
        <end position="124"/>
    </location>
    <ligand>
        <name>ATP</name>
        <dbReference type="ChEBI" id="CHEBI:30616"/>
    </ligand>
</feature>
<dbReference type="GO" id="GO:0008360">
    <property type="term" value="P:regulation of cell shape"/>
    <property type="evidence" value="ECO:0007669"/>
    <property type="project" value="UniProtKB-KW"/>
</dbReference>
<keyword evidence="22" id="KW-1185">Reference proteome</keyword>
<dbReference type="GO" id="GO:0009252">
    <property type="term" value="P:peptidoglycan biosynthetic process"/>
    <property type="evidence" value="ECO:0007669"/>
    <property type="project" value="UniProtKB-UniRule"/>
</dbReference>
<dbReference type="eggNOG" id="COG0771">
    <property type="taxonomic scope" value="Bacteria"/>
</dbReference>
<evidence type="ECO:0000256" key="13">
    <source>
        <dbReference type="ARBA" id="ARBA00023316"/>
    </source>
</evidence>
<keyword evidence="12 17" id="KW-0573">Peptidoglycan synthesis</keyword>
<dbReference type="GO" id="GO:0005737">
    <property type="term" value="C:cytoplasm"/>
    <property type="evidence" value="ECO:0007669"/>
    <property type="project" value="UniProtKB-SubCell"/>
</dbReference>
<keyword evidence="13 17" id="KW-0961">Cell wall biogenesis/degradation</keyword>
<dbReference type="Gene3D" id="3.40.50.720">
    <property type="entry name" value="NAD(P)-binding Rossmann-like Domain"/>
    <property type="match status" value="1"/>
</dbReference>
<proteinExistence type="inferred from homology"/>
<evidence type="ECO:0000259" key="19">
    <source>
        <dbReference type="Pfam" id="PF02875"/>
    </source>
</evidence>
<dbReference type="InterPro" id="IPR013221">
    <property type="entry name" value="Mur_ligase_cen"/>
</dbReference>
<evidence type="ECO:0000256" key="2">
    <source>
        <dbReference type="ARBA" id="ARBA00004496"/>
    </source>
</evidence>
<comment type="catalytic activity">
    <reaction evidence="16 17 18">
        <text>UDP-N-acetyl-alpha-D-muramoyl-L-alanine + D-glutamate + ATP = UDP-N-acetyl-alpha-D-muramoyl-L-alanyl-D-glutamate + ADP + phosphate + H(+)</text>
        <dbReference type="Rhea" id="RHEA:16429"/>
        <dbReference type="ChEBI" id="CHEBI:15378"/>
        <dbReference type="ChEBI" id="CHEBI:29986"/>
        <dbReference type="ChEBI" id="CHEBI:30616"/>
        <dbReference type="ChEBI" id="CHEBI:43474"/>
        <dbReference type="ChEBI" id="CHEBI:83898"/>
        <dbReference type="ChEBI" id="CHEBI:83900"/>
        <dbReference type="ChEBI" id="CHEBI:456216"/>
        <dbReference type="EC" id="6.3.2.9"/>
    </reaction>
</comment>
<evidence type="ECO:0000313" key="21">
    <source>
        <dbReference type="EMBL" id="KGP72430.1"/>
    </source>
</evidence>
<dbReference type="Gene3D" id="3.40.1190.10">
    <property type="entry name" value="Mur-like, catalytic domain"/>
    <property type="match status" value="1"/>
</dbReference>
<dbReference type="HAMAP" id="MF_00639">
    <property type="entry name" value="MurD"/>
    <property type="match status" value="1"/>
</dbReference>
<gene>
    <name evidence="17 21" type="primary">murD</name>
    <name evidence="21" type="ORF">N782_05865</name>
</gene>
<dbReference type="RefSeq" id="WP_036819988.1">
    <property type="nucleotide sequence ID" value="NZ_AVBF01000030.1"/>
</dbReference>
<evidence type="ECO:0000256" key="10">
    <source>
        <dbReference type="ARBA" id="ARBA00022840"/>
    </source>
</evidence>
<dbReference type="Pfam" id="PF02875">
    <property type="entry name" value="Mur_ligase_C"/>
    <property type="match status" value="1"/>
</dbReference>
<comment type="pathway">
    <text evidence="3 17 18">Cell wall biogenesis; peptidoglycan biosynthesis.</text>
</comment>
<feature type="domain" description="Mur ligase central" evidence="20">
    <location>
        <begin position="116"/>
        <end position="289"/>
    </location>
</feature>
<evidence type="ECO:0000256" key="15">
    <source>
        <dbReference type="ARBA" id="ARBA00032324"/>
    </source>
</evidence>
<dbReference type="InterPro" id="IPR036565">
    <property type="entry name" value="Mur-like_cat_sf"/>
</dbReference>
<dbReference type="GO" id="GO:0005524">
    <property type="term" value="F:ATP binding"/>
    <property type="evidence" value="ECO:0007669"/>
    <property type="project" value="UniProtKB-UniRule"/>
</dbReference>
<dbReference type="GO" id="GO:0008764">
    <property type="term" value="F:UDP-N-acetylmuramoylalanine-D-glutamate ligase activity"/>
    <property type="evidence" value="ECO:0007669"/>
    <property type="project" value="UniProtKB-UniRule"/>
</dbReference>
<dbReference type="SUPFAM" id="SSF53623">
    <property type="entry name" value="MurD-like peptide ligases, catalytic domain"/>
    <property type="match status" value="1"/>
</dbReference>
<dbReference type="Pfam" id="PF21799">
    <property type="entry name" value="MurD-like_N"/>
    <property type="match status" value="1"/>
</dbReference>
<dbReference type="InterPro" id="IPR036615">
    <property type="entry name" value="Mur_ligase_C_dom_sf"/>
</dbReference>
<keyword evidence="7 17" id="KW-0963">Cytoplasm</keyword>
<feature type="domain" description="Mur ligase C-terminal" evidence="19">
    <location>
        <begin position="312"/>
        <end position="425"/>
    </location>
</feature>
<evidence type="ECO:0000256" key="12">
    <source>
        <dbReference type="ARBA" id="ARBA00022984"/>
    </source>
</evidence>
<dbReference type="STRING" id="1385514.N782_05865"/>
<dbReference type="SUPFAM" id="SSF51984">
    <property type="entry name" value="MurCD N-terminal domain"/>
    <property type="match status" value="1"/>
</dbReference>
<evidence type="ECO:0000256" key="18">
    <source>
        <dbReference type="RuleBase" id="RU003664"/>
    </source>
</evidence>
<keyword evidence="17 18" id="KW-0132">Cell division</keyword>
<evidence type="ECO:0000256" key="9">
    <source>
        <dbReference type="ARBA" id="ARBA00022741"/>
    </source>
</evidence>
<reference evidence="21 22" key="1">
    <citation type="journal article" date="2015" name="Stand. Genomic Sci.">
        <title>High quality draft genome sequence of the moderately halophilic bacterium Pontibacillus yanchengensis Y32(T) and comparison among Pontibacillus genomes.</title>
        <authorList>
            <person name="Huang J."/>
            <person name="Qiao Z.X."/>
            <person name="Tang J.W."/>
            <person name="Wang G."/>
        </authorList>
    </citation>
    <scope>NUCLEOTIDE SEQUENCE [LARGE SCALE GENOMIC DNA]</scope>
    <source>
        <strain evidence="21 22">Y32</strain>
    </source>
</reference>
<dbReference type="PANTHER" id="PTHR43692:SF1">
    <property type="entry name" value="UDP-N-ACETYLMURAMOYLALANINE--D-GLUTAMATE LIGASE"/>
    <property type="match status" value="1"/>
</dbReference>
<dbReference type="AlphaFoldDB" id="A0A0A2TT51"/>
<dbReference type="PANTHER" id="PTHR43692">
    <property type="entry name" value="UDP-N-ACETYLMURAMOYLALANINE--D-GLUTAMATE LIGASE"/>
    <property type="match status" value="1"/>
</dbReference>
<evidence type="ECO:0000256" key="5">
    <source>
        <dbReference type="ARBA" id="ARBA00012212"/>
    </source>
</evidence>
<evidence type="ECO:0000256" key="16">
    <source>
        <dbReference type="ARBA" id="ARBA00047632"/>
    </source>
</evidence>
<dbReference type="Pfam" id="PF08245">
    <property type="entry name" value="Mur_ligase_M"/>
    <property type="match status" value="1"/>
</dbReference>
<dbReference type="EC" id="6.3.2.9" evidence="5 17"/>
<dbReference type="SUPFAM" id="SSF53244">
    <property type="entry name" value="MurD-like peptide ligases, peptide-binding domain"/>
    <property type="match status" value="1"/>
</dbReference>
<comment type="caution">
    <text evidence="21">The sequence shown here is derived from an EMBL/GenBank/DDBJ whole genome shotgun (WGS) entry which is preliminary data.</text>
</comment>
<evidence type="ECO:0000256" key="8">
    <source>
        <dbReference type="ARBA" id="ARBA00022598"/>
    </source>
</evidence>
<keyword evidence="8 17" id="KW-0436">Ligase</keyword>
<dbReference type="InterPro" id="IPR004101">
    <property type="entry name" value="Mur_ligase_C"/>
</dbReference>
<comment type="function">
    <text evidence="1 17 18">Cell wall formation. Catalyzes the addition of glutamate to the nucleotide precursor UDP-N-acetylmuramoyl-L-alanine (UMA).</text>
</comment>
<evidence type="ECO:0000256" key="7">
    <source>
        <dbReference type="ARBA" id="ARBA00022490"/>
    </source>
</evidence>
<dbReference type="UniPathway" id="UPA00219"/>
<evidence type="ECO:0000256" key="4">
    <source>
        <dbReference type="ARBA" id="ARBA00010416"/>
    </source>
</evidence>
<dbReference type="GO" id="GO:0071555">
    <property type="term" value="P:cell wall organization"/>
    <property type="evidence" value="ECO:0007669"/>
    <property type="project" value="UniProtKB-KW"/>
</dbReference>
<dbReference type="InterPro" id="IPR005762">
    <property type="entry name" value="MurD"/>
</dbReference>
<comment type="subcellular location">
    <subcellularLocation>
        <location evidence="2 17 18">Cytoplasm</location>
    </subcellularLocation>
</comment>
<sequence>MKQLINFQYNHVLVLGLAKSGEAAAKLLHQSGVQVRVNDQKPYEENPQARTLGDLGIDVITGSHPMSVLDDIDYVVKNPGIPYTNPIVKEALRRGLPVVTEVELAYRLNGDNMIGITGSNGKTTTTTLVFEMLKASDKAAKLAGNIGKVACEVAQTTKDQETMVVELSSFQLIGTEIFKPHIAVFLNLYEAHLDYHKTMEHYGWSKSQLFAHQHADDYLVFNADQEIVRELTSSAASQAVPFSLERKEPKGIWCDEDYLFYKEECIIALDEIMLAGKHNLENIMAAVGASKLSGATNEGIQQVLKTFSGVEHRMQFVKEVQGRKFYNDSKATNMLATKNALQAFKQPTILLAGGLDRGNALDDLAPYLKNVKAMILFGETAPKFKQLAIEYGIETYDVVDNVKQAAEKAYRISEEGDVILLSPACASWDQYRTFEERGDMFMDAVHTLK</sequence>
<dbReference type="NCBIfam" id="TIGR01087">
    <property type="entry name" value="murD"/>
    <property type="match status" value="1"/>
</dbReference>
<dbReference type="OrthoDB" id="9809796at2"/>
<evidence type="ECO:0000256" key="6">
    <source>
        <dbReference type="ARBA" id="ARBA00015655"/>
    </source>
</evidence>
<protein>
    <recommendedName>
        <fullName evidence="6 17">UDP-N-acetylmuramoylalanine--D-glutamate ligase</fullName>
        <ecNumber evidence="5 17">6.3.2.9</ecNumber>
    </recommendedName>
    <alternativeName>
        <fullName evidence="15 17">D-glutamic acid-adding enzyme</fullName>
    </alternativeName>
    <alternativeName>
        <fullName evidence="14 17">UDP-N-acetylmuramoyl-L-alanyl-D-glutamate synthetase</fullName>
    </alternativeName>
</protein>
<organism evidence="21 22">
    <name type="scientific">Pontibacillus yanchengensis Y32</name>
    <dbReference type="NCBI Taxonomy" id="1385514"/>
    <lineage>
        <taxon>Bacteria</taxon>
        <taxon>Bacillati</taxon>
        <taxon>Bacillota</taxon>
        <taxon>Bacilli</taxon>
        <taxon>Bacillales</taxon>
        <taxon>Bacillaceae</taxon>
        <taxon>Pontibacillus</taxon>
    </lineage>
</organism>
<evidence type="ECO:0000313" key="22">
    <source>
        <dbReference type="Proteomes" id="UP000030147"/>
    </source>
</evidence>
<evidence type="ECO:0000259" key="20">
    <source>
        <dbReference type="Pfam" id="PF08245"/>
    </source>
</evidence>